<protein>
    <submittedName>
        <fullName evidence="1">Uncharacterized protein</fullName>
    </submittedName>
</protein>
<evidence type="ECO:0000313" key="1">
    <source>
        <dbReference type="EMBL" id="SPD72815.1"/>
    </source>
</evidence>
<evidence type="ECO:0000313" key="2">
    <source>
        <dbReference type="EMBL" id="SPD76007.1"/>
    </source>
</evidence>
<gene>
    <name evidence="1" type="ORF">PITCH_A1540005</name>
    <name evidence="2" type="ORF">PITCH_A80002</name>
</gene>
<organism evidence="1">
    <name type="scientific">uncultured Desulfobacterium sp</name>
    <dbReference type="NCBI Taxonomy" id="201089"/>
    <lineage>
        <taxon>Bacteria</taxon>
        <taxon>Pseudomonadati</taxon>
        <taxon>Thermodesulfobacteriota</taxon>
        <taxon>Desulfobacteria</taxon>
        <taxon>Desulfobacterales</taxon>
        <taxon>Desulfobacteriaceae</taxon>
        <taxon>Desulfobacterium</taxon>
        <taxon>environmental samples</taxon>
    </lineage>
</organism>
<reference evidence="1" key="1">
    <citation type="submission" date="2018-01" db="EMBL/GenBank/DDBJ databases">
        <authorList>
            <person name="Regsiter A."/>
            <person name="William W."/>
        </authorList>
    </citation>
    <scope>NUCLEOTIDE SEQUENCE</scope>
    <source>
        <strain evidence="1">TRIP AH-1</strain>
    </source>
</reference>
<accession>A0A445MTP1</accession>
<proteinExistence type="predicted"/>
<sequence>MHYLHIIYHILNTSYISPNIKSYWANPNEARRSILTPY</sequence>
<name>A0A445MTP1_9BACT</name>
<dbReference type="EMBL" id="OJIN01000225">
    <property type="protein sequence ID" value="SPD76007.1"/>
    <property type="molecule type" value="Genomic_DNA"/>
</dbReference>
<dbReference type="AlphaFoldDB" id="A0A445MTP1"/>
<dbReference type="EMBL" id="OJIN01000062">
    <property type="protein sequence ID" value="SPD72815.1"/>
    <property type="molecule type" value="Genomic_DNA"/>
</dbReference>